<gene>
    <name evidence="2" type="ORF">EOS_16740</name>
</gene>
<reference evidence="2 3" key="1">
    <citation type="journal article" date="2015" name="Genome Announc.">
        <title>Draft Genome Sequence of Burkholderia sp. Strain PML1(12), an Ectomycorrhizosphere-Inhabiting Bacterium with Effective Mineral-Weathering Ability.</title>
        <authorList>
            <person name="Uroz S."/>
            <person name="Oger P."/>
        </authorList>
    </citation>
    <scope>NUCLEOTIDE SEQUENCE [LARGE SCALE GENOMIC DNA]</scope>
    <source>
        <strain evidence="3">PML1(12)</strain>
    </source>
</reference>
<keyword evidence="3" id="KW-1185">Reference proteome</keyword>
<dbReference type="RefSeq" id="WP_047847786.1">
    <property type="nucleotide sequence ID" value="NZ_AEJF01000107.1"/>
</dbReference>
<evidence type="ECO:0000259" key="1">
    <source>
        <dbReference type="Pfam" id="PF26343"/>
    </source>
</evidence>
<dbReference type="PATRIC" id="fig|908627.4.peg.3750"/>
<dbReference type="AlphaFoldDB" id="A0A0J1CWY6"/>
<dbReference type="EMBL" id="AEJF01000107">
    <property type="protein sequence ID" value="KLU25079.1"/>
    <property type="molecule type" value="Genomic_DNA"/>
</dbReference>
<proteinExistence type="predicted"/>
<feature type="domain" description="VapC50 C-terminal" evidence="1">
    <location>
        <begin position="133"/>
        <end position="185"/>
    </location>
</feature>
<accession>A0A0J1CWY6</accession>
<organism evidence="2 3">
    <name type="scientific">Caballeronia mineralivorans PML1(12)</name>
    <dbReference type="NCBI Taxonomy" id="908627"/>
    <lineage>
        <taxon>Bacteria</taxon>
        <taxon>Pseudomonadati</taxon>
        <taxon>Pseudomonadota</taxon>
        <taxon>Betaproteobacteria</taxon>
        <taxon>Burkholderiales</taxon>
        <taxon>Burkholderiaceae</taxon>
        <taxon>Caballeronia</taxon>
    </lineage>
</organism>
<protein>
    <submittedName>
        <fullName evidence="2">Toxin-antitoxin system, toxin component, PIN family protein</fullName>
    </submittedName>
</protein>
<comment type="caution">
    <text evidence="2">The sequence shown here is derived from an EMBL/GenBank/DDBJ whole genome shotgun (WGS) entry which is preliminary data.</text>
</comment>
<name>A0A0J1CWY6_9BURK</name>
<sequence length="192" mass="21619">MAGARSYTVLLDACVLYPAPLRDLLMRLAVDGLYHARWTYEIHDEWIRNLNKNRPDIGLGKLHATRDLMIDAVPDSIITNYEKIIDSMDLPDSNDRHVLAAGIVGHVDAIVTFNVRDFPEHAVKPYDIEIIHPDDFIVLQYGLDKLRVLATVKALRATLTRPVLSATELLKIYETHGLPQTSQILTSAIDLI</sequence>
<dbReference type="OrthoDB" id="211933at2"/>
<evidence type="ECO:0000313" key="2">
    <source>
        <dbReference type="EMBL" id="KLU25079.1"/>
    </source>
</evidence>
<evidence type="ECO:0000313" key="3">
    <source>
        <dbReference type="Proteomes" id="UP000035963"/>
    </source>
</evidence>
<dbReference type="Proteomes" id="UP000035963">
    <property type="component" value="Unassembled WGS sequence"/>
</dbReference>
<dbReference type="InterPro" id="IPR058652">
    <property type="entry name" value="VapC50_C"/>
</dbReference>
<dbReference type="Pfam" id="PF26343">
    <property type="entry name" value="VapC50_C"/>
    <property type="match status" value="1"/>
</dbReference>